<protein>
    <submittedName>
        <fullName evidence="2">Uncharacterized protein</fullName>
    </submittedName>
</protein>
<feature type="transmembrane region" description="Helical" evidence="1">
    <location>
        <begin position="12"/>
        <end position="29"/>
    </location>
</feature>
<dbReference type="OrthoDB" id="9923729at2"/>
<gene>
    <name evidence="2" type="ORF">EH198_13470</name>
</gene>
<dbReference type="RefSeq" id="WP_124696032.1">
    <property type="nucleotide sequence ID" value="NZ_JBHUFE010000031.1"/>
</dbReference>
<evidence type="ECO:0000256" key="1">
    <source>
        <dbReference type="SAM" id="Phobius"/>
    </source>
</evidence>
<evidence type="ECO:0000313" key="2">
    <source>
        <dbReference type="EMBL" id="RQW11305.1"/>
    </source>
</evidence>
<dbReference type="AlphaFoldDB" id="A0A3N9P6G2"/>
<organism evidence="2 3">
    <name type="scientific">Paenibacillus rhizophilus</name>
    <dbReference type="NCBI Taxonomy" id="1850366"/>
    <lineage>
        <taxon>Bacteria</taxon>
        <taxon>Bacillati</taxon>
        <taxon>Bacillota</taxon>
        <taxon>Bacilli</taxon>
        <taxon>Bacillales</taxon>
        <taxon>Paenibacillaceae</taxon>
        <taxon>Paenibacillus</taxon>
    </lineage>
</organism>
<keyword evidence="1" id="KW-0472">Membrane</keyword>
<feature type="transmembrane region" description="Helical" evidence="1">
    <location>
        <begin position="35"/>
        <end position="54"/>
    </location>
</feature>
<accession>A0A3N9P6G2</accession>
<keyword evidence="1" id="KW-1133">Transmembrane helix</keyword>
<dbReference type="Proteomes" id="UP000282529">
    <property type="component" value="Unassembled WGS sequence"/>
</dbReference>
<reference evidence="2 3" key="1">
    <citation type="submission" date="2018-11" db="EMBL/GenBank/DDBJ databases">
        <title>Genome sequence of strain 7197.</title>
        <authorList>
            <person name="Gao J."/>
            <person name="Sun J."/>
        </authorList>
    </citation>
    <scope>NUCLEOTIDE SEQUENCE [LARGE SCALE GENOMIC DNA]</scope>
    <source>
        <strain evidence="2 3">7197</strain>
    </source>
</reference>
<keyword evidence="1" id="KW-0812">Transmembrane</keyword>
<keyword evidence="3" id="KW-1185">Reference proteome</keyword>
<proteinExistence type="predicted"/>
<comment type="caution">
    <text evidence="2">The sequence shown here is derived from an EMBL/GenBank/DDBJ whole genome shotgun (WGS) entry which is preliminary data.</text>
</comment>
<dbReference type="EMBL" id="RQPI01000006">
    <property type="protein sequence ID" value="RQW11305.1"/>
    <property type="molecule type" value="Genomic_DNA"/>
</dbReference>
<name>A0A3N9P6G2_9BACL</name>
<evidence type="ECO:0000313" key="3">
    <source>
        <dbReference type="Proteomes" id="UP000282529"/>
    </source>
</evidence>
<sequence>MRTSRTLRMSLGYMAGTALGHSLGVLFSWQDPVSLEFAMFGALLGILCGAVVPAQMNKDNT</sequence>